<dbReference type="Proteomes" id="UP000796761">
    <property type="component" value="Unassembled WGS sequence"/>
</dbReference>
<dbReference type="EMBL" id="SWJQ01000338">
    <property type="protein sequence ID" value="TRZ16055.1"/>
    <property type="molecule type" value="Genomic_DNA"/>
</dbReference>
<evidence type="ECO:0000313" key="1">
    <source>
        <dbReference type="EMBL" id="TRZ16055.1"/>
    </source>
</evidence>
<organism evidence="1 2">
    <name type="scientific">Zosterops borbonicus</name>
    <dbReference type="NCBI Taxonomy" id="364589"/>
    <lineage>
        <taxon>Eukaryota</taxon>
        <taxon>Metazoa</taxon>
        <taxon>Chordata</taxon>
        <taxon>Craniata</taxon>
        <taxon>Vertebrata</taxon>
        <taxon>Euteleostomi</taxon>
        <taxon>Archelosauria</taxon>
        <taxon>Archosauria</taxon>
        <taxon>Dinosauria</taxon>
        <taxon>Saurischia</taxon>
        <taxon>Theropoda</taxon>
        <taxon>Coelurosauria</taxon>
        <taxon>Aves</taxon>
        <taxon>Neognathae</taxon>
        <taxon>Neoaves</taxon>
        <taxon>Telluraves</taxon>
        <taxon>Australaves</taxon>
        <taxon>Passeriformes</taxon>
        <taxon>Sylvioidea</taxon>
        <taxon>Zosteropidae</taxon>
        <taxon>Zosterops</taxon>
    </lineage>
</organism>
<comment type="caution">
    <text evidence="1">The sequence shown here is derived from an EMBL/GenBank/DDBJ whole genome shotgun (WGS) entry which is preliminary data.</text>
</comment>
<dbReference type="AlphaFoldDB" id="A0A8K1LJ57"/>
<accession>A0A8K1LJ57</accession>
<proteinExistence type="predicted"/>
<gene>
    <name evidence="1" type="ORF">HGM15179_011047</name>
</gene>
<keyword evidence="2" id="KW-1185">Reference proteome</keyword>
<evidence type="ECO:0000313" key="2">
    <source>
        <dbReference type="Proteomes" id="UP000796761"/>
    </source>
</evidence>
<name>A0A8K1LJ57_9PASS</name>
<protein>
    <submittedName>
        <fullName evidence="1">Uncharacterized protein</fullName>
    </submittedName>
</protein>
<reference evidence="1" key="1">
    <citation type="submission" date="2019-04" db="EMBL/GenBank/DDBJ databases">
        <title>Genome assembly of Zosterops borbonicus 15179.</title>
        <authorList>
            <person name="Leroy T."/>
            <person name="Anselmetti Y."/>
            <person name="Tilak M.-K."/>
            <person name="Nabholz B."/>
        </authorList>
    </citation>
    <scope>NUCLEOTIDE SEQUENCE</scope>
    <source>
        <strain evidence="1">HGM_15179</strain>
        <tissue evidence="1">Muscle</tissue>
    </source>
</reference>
<sequence>MLKNRDKENLSLTKLVLCQVDCCEKCAFLCFGAALSHKLCALLKGVSWTGSQEMGSHESPPQPSPGYGLVQLTSPSDSGEEQLMVLLGEGLCSECICVCQGVSWPGSGVGPQNKGSCVCNASIRVRKVTLWIEQVITLDIPIIPTMRAYGK</sequence>